<dbReference type="PATRIC" id="fig|1397.4.peg.2103"/>
<proteinExistence type="predicted"/>
<dbReference type="AlphaFoldDB" id="A0A0J1IQ27"/>
<evidence type="ECO:0000313" key="1">
    <source>
        <dbReference type="EMBL" id="KLV28066.1"/>
    </source>
</evidence>
<gene>
    <name evidence="1" type="ORF">ABW02_04070</name>
</gene>
<accession>A0A0J1IQ27</accession>
<dbReference type="Gene3D" id="3.10.450.390">
    <property type="entry name" value="Protein of unknown function DUF3889"/>
    <property type="match status" value="1"/>
</dbReference>
<dbReference type="Pfam" id="PF13028">
    <property type="entry name" value="DUF3889"/>
    <property type="match status" value="1"/>
</dbReference>
<sequence length="110" mass="12707">MKKLKYLFISIFLVSLFLMQLSSPLHGGAEELPSYVKWGRIAITKTQEKYPNSEVTDYLHVGKEDKKGTSVEKFKLIVNKDQKEIGVFVHLTFDTRTERLLSVDMKETKP</sequence>
<dbReference type="InterPro" id="IPR024987">
    <property type="entry name" value="DUF3889"/>
</dbReference>
<protein>
    <recommendedName>
        <fullName evidence="3">DUF3889 domain-containing protein</fullName>
    </recommendedName>
</protein>
<dbReference type="RefSeq" id="WP_047940619.1">
    <property type="nucleotide sequence ID" value="NZ_LDPH01000002.1"/>
</dbReference>
<evidence type="ECO:0000313" key="2">
    <source>
        <dbReference type="Proteomes" id="UP000036045"/>
    </source>
</evidence>
<name>A0A0J1IQ27_NIACI</name>
<organism evidence="1 2">
    <name type="scientific">Niallia circulans</name>
    <name type="common">Bacillus circulans</name>
    <dbReference type="NCBI Taxonomy" id="1397"/>
    <lineage>
        <taxon>Bacteria</taxon>
        <taxon>Bacillati</taxon>
        <taxon>Bacillota</taxon>
        <taxon>Bacilli</taxon>
        <taxon>Bacillales</taxon>
        <taxon>Bacillaceae</taxon>
        <taxon>Niallia</taxon>
    </lineage>
</organism>
<reference evidence="1 2" key="1">
    <citation type="submission" date="2015-05" db="EMBL/GenBank/DDBJ databases">
        <title>Whole genome sequence and identification of bacterial endophytes from Costus igneus.</title>
        <authorList>
            <person name="Lee Y.P."/>
            <person name="Gan H.M."/>
            <person name="Eng W."/>
            <person name="Wheatley M.S."/>
            <person name="Caraballo A."/>
            <person name="Polter S."/>
            <person name="Savka M.A."/>
            <person name="Hudson A.O."/>
        </authorList>
    </citation>
    <scope>NUCLEOTIDE SEQUENCE [LARGE SCALE GENOMIC DNA]</scope>
    <source>
        <strain evidence="1 2">RIT379</strain>
    </source>
</reference>
<dbReference type="EMBL" id="LDPH01000002">
    <property type="protein sequence ID" value="KLV28066.1"/>
    <property type="molecule type" value="Genomic_DNA"/>
</dbReference>
<comment type="caution">
    <text evidence="1">The sequence shown here is derived from an EMBL/GenBank/DDBJ whole genome shotgun (WGS) entry which is preliminary data.</text>
</comment>
<dbReference type="Proteomes" id="UP000036045">
    <property type="component" value="Unassembled WGS sequence"/>
</dbReference>
<dbReference type="OrthoDB" id="2377048at2"/>
<evidence type="ECO:0008006" key="3">
    <source>
        <dbReference type="Google" id="ProtNLM"/>
    </source>
</evidence>
<keyword evidence="2" id="KW-1185">Reference proteome</keyword>